<dbReference type="RefSeq" id="WP_141721139.1">
    <property type="nucleotide sequence ID" value="NZ_BDFE01000020.1"/>
</dbReference>
<accession>A0A194ALK9</accession>
<dbReference type="STRING" id="1592317.DPF_2647"/>
<name>A0A194ALK9_9BACT</name>
<gene>
    <name evidence="3" type="ORF">DPF_2647</name>
</gene>
<evidence type="ECO:0000313" key="3">
    <source>
        <dbReference type="EMBL" id="GAU09911.1"/>
    </source>
</evidence>
<sequence length="301" mass="33231">MANALLDNGTPTEPGTDLLSQTLNLEVLATLSKLSGHQDNPVTSLMSPHQTAPGKVRQESRNPEPELDHARAKVDKLAREKVAEHEVNAQESQPFMPRGMLSRPFESQEQCDAIGYDRHGGTSYGIYQISSRQGTMDQFIDFLRQEIPAWAKRLEQAGPADTGSTQGAMPSAWQAIAREDSDLFADIQHRFITKTHYLPALENILQHTGIKEHLLSAPLREVIFSTAVQHGPTGAGNIFKQALENLDLDDSSDLAARLLDQIYTIRKTRFSSSSSRVQAAVTSRLNQEALLARHLLDSMIG</sequence>
<protein>
    <recommendedName>
        <fullName evidence="2">Type VI secretion system spike protein VgrG3-like C-terminal domain-containing protein</fullName>
    </recommendedName>
</protein>
<feature type="compositionally biased region" description="Basic and acidic residues" evidence="1">
    <location>
        <begin position="56"/>
        <end position="68"/>
    </location>
</feature>
<keyword evidence="4" id="KW-1185">Reference proteome</keyword>
<feature type="domain" description="Type VI secretion system spike protein VgrG3-like C-terminal" evidence="2">
    <location>
        <begin position="99"/>
        <end position="288"/>
    </location>
</feature>
<reference evidence="4" key="1">
    <citation type="submission" date="2016-06" db="EMBL/GenBank/DDBJ databases">
        <title>Draft genome sequence of Desulfoplanes formicivorans strain Pf12B.</title>
        <authorList>
            <person name="Watanabe M."/>
            <person name="Kojima H."/>
            <person name="Fukui M."/>
        </authorList>
    </citation>
    <scope>NUCLEOTIDE SEQUENCE [LARGE SCALE GENOMIC DNA]</scope>
    <source>
        <strain evidence="4">Pf12B</strain>
    </source>
</reference>
<comment type="caution">
    <text evidence="3">The sequence shown here is derived from an EMBL/GenBank/DDBJ whole genome shotgun (WGS) entry which is preliminary data.</text>
</comment>
<dbReference type="InterPro" id="IPR049073">
    <property type="entry name" value="T6SS_VgrG3-like_C"/>
</dbReference>
<feature type="compositionally biased region" description="Polar residues" evidence="1">
    <location>
        <begin position="38"/>
        <end position="50"/>
    </location>
</feature>
<dbReference type="OrthoDB" id="5378899at2"/>
<feature type="region of interest" description="Disordered" evidence="1">
    <location>
        <begin position="38"/>
        <end position="68"/>
    </location>
</feature>
<evidence type="ECO:0000256" key="1">
    <source>
        <dbReference type="SAM" id="MobiDB-lite"/>
    </source>
</evidence>
<organism evidence="3 4">
    <name type="scientific">Desulfoplanes formicivorans</name>
    <dbReference type="NCBI Taxonomy" id="1592317"/>
    <lineage>
        <taxon>Bacteria</taxon>
        <taxon>Pseudomonadati</taxon>
        <taxon>Thermodesulfobacteriota</taxon>
        <taxon>Desulfovibrionia</taxon>
        <taxon>Desulfovibrionales</taxon>
        <taxon>Desulfoplanaceae</taxon>
        <taxon>Desulfoplanes</taxon>
    </lineage>
</organism>
<evidence type="ECO:0000259" key="2">
    <source>
        <dbReference type="Pfam" id="PF21277"/>
    </source>
</evidence>
<proteinExistence type="predicted"/>
<dbReference type="EMBL" id="BDFE01000020">
    <property type="protein sequence ID" value="GAU09911.1"/>
    <property type="molecule type" value="Genomic_DNA"/>
</dbReference>
<dbReference type="Proteomes" id="UP000095200">
    <property type="component" value="Unassembled WGS sequence"/>
</dbReference>
<dbReference type="Pfam" id="PF21277">
    <property type="entry name" value="T6SS_VgrG3-like_C"/>
    <property type="match status" value="1"/>
</dbReference>
<dbReference type="AlphaFoldDB" id="A0A194ALK9"/>
<evidence type="ECO:0000313" key="4">
    <source>
        <dbReference type="Proteomes" id="UP000095200"/>
    </source>
</evidence>